<gene>
    <name evidence="6" type="ORF">STIAU_0285</name>
</gene>
<feature type="domain" description="Choice-of-anchor A" evidence="5">
    <location>
        <begin position="1054"/>
        <end position="1289"/>
    </location>
</feature>
<dbReference type="PATRIC" id="fig|378806.16.peg.8307"/>
<dbReference type="PANTHER" id="PTHR24273:SF32">
    <property type="entry name" value="HYALIN"/>
    <property type="match status" value="1"/>
</dbReference>
<protein>
    <submittedName>
        <fullName evidence="6">Conserved repeat domain protein</fullName>
    </submittedName>
</protein>
<dbReference type="NCBIfam" id="TIGR04215">
    <property type="entry name" value="choice_anch_A"/>
    <property type="match status" value="1"/>
</dbReference>
<feature type="domain" description="DUF11" evidence="2">
    <location>
        <begin position="444"/>
        <end position="564"/>
    </location>
</feature>
<dbReference type="PANTHER" id="PTHR24273">
    <property type="entry name" value="FI04643P-RELATED"/>
    <property type="match status" value="1"/>
</dbReference>
<feature type="compositionally biased region" description="Basic residues" evidence="1">
    <location>
        <begin position="22"/>
        <end position="36"/>
    </location>
</feature>
<feature type="domain" description="Pesticidal crystal protein Cry22Aa Ig-like" evidence="3">
    <location>
        <begin position="987"/>
        <end position="1045"/>
    </location>
</feature>
<dbReference type="EMBL" id="AAMD01000010">
    <property type="protein sequence ID" value="EAU68951.1"/>
    <property type="molecule type" value="Genomic_DNA"/>
</dbReference>
<evidence type="ECO:0000256" key="1">
    <source>
        <dbReference type="SAM" id="MobiDB-lite"/>
    </source>
</evidence>
<dbReference type="InterPro" id="IPR026588">
    <property type="entry name" value="Choice_anch_A"/>
</dbReference>
<dbReference type="Gene3D" id="2.60.40.10">
    <property type="entry name" value="Immunoglobulins"/>
    <property type="match status" value="3"/>
</dbReference>
<reference evidence="6 7" key="1">
    <citation type="submission" date="2006-04" db="EMBL/GenBank/DDBJ databases">
        <authorList>
            <person name="Nierman W.C."/>
        </authorList>
    </citation>
    <scope>NUCLEOTIDE SEQUENCE [LARGE SCALE GENOMIC DNA]</scope>
    <source>
        <strain evidence="6 7">DW4/3-1</strain>
    </source>
</reference>
<feature type="region of interest" description="Disordered" evidence="1">
    <location>
        <begin position="16"/>
        <end position="47"/>
    </location>
</feature>
<dbReference type="Pfam" id="PF18998">
    <property type="entry name" value="Flg_new_2"/>
    <property type="match status" value="1"/>
</dbReference>
<feature type="domain" description="Pesticidal crystal protein Cry22Aa Ig-like" evidence="3">
    <location>
        <begin position="896"/>
        <end position="966"/>
    </location>
</feature>
<dbReference type="InterPro" id="IPR047589">
    <property type="entry name" value="DUF11_rpt"/>
</dbReference>
<evidence type="ECO:0000313" key="7">
    <source>
        <dbReference type="Proteomes" id="UP000032702"/>
    </source>
</evidence>
<dbReference type="InterPro" id="IPR013783">
    <property type="entry name" value="Ig-like_fold"/>
</dbReference>
<evidence type="ECO:0000313" key="6">
    <source>
        <dbReference type="EMBL" id="EAU68951.1"/>
    </source>
</evidence>
<feature type="domain" description="Bacterial repeat" evidence="4">
    <location>
        <begin position="606"/>
        <end position="656"/>
    </location>
</feature>
<evidence type="ECO:0000259" key="4">
    <source>
        <dbReference type="Pfam" id="PF18998"/>
    </source>
</evidence>
<evidence type="ECO:0000259" key="2">
    <source>
        <dbReference type="Pfam" id="PF01345"/>
    </source>
</evidence>
<dbReference type="Pfam" id="PF20597">
    <property type="entry name" value="pAdhesive_15"/>
    <property type="match status" value="1"/>
</dbReference>
<organism evidence="6 7">
    <name type="scientific">Stigmatella aurantiaca (strain DW4/3-1)</name>
    <dbReference type="NCBI Taxonomy" id="378806"/>
    <lineage>
        <taxon>Bacteria</taxon>
        <taxon>Pseudomonadati</taxon>
        <taxon>Myxococcota</taxon>
        <taxon>Myxococcia</taxon>
        <taxon>Myxococcales</taxon>
        <taxon>Cystobacterineae</taxon>
        <taxon>Archangiaceae</taxon>
        <taxon>Stigmatella</taxon>
    </lineage>
</organism>
<dbReference type="InterPro" id="IPR044060">
    <property type="entry name" value="Bacterial_rp_domain"/>
</dbReference>
<sequence>MLDALIPTLYTDTHPLSGSAHSHSHAGRRGKGKFMQRQKPSLPGTPGICLNRSTPTASSTCFLMAAALFLWSCAAEPEVQDGALPEEPTLGHVESPLVNNGGFENGSLTGWSVAVNLNGSGLGAIPPASLSDLRLSSGGRHLTAAVSGTTETQIPEGLSSSATLRYPKYGQWSAVINRGGADYNANSLRQAFSITNADIDPADGKVHIRFTLAPILENPGHDASIQPYYYVVLRNVSKNKQLLSKFAYSNQPGVPWKTDPATGVLYTDWQIFDVAPGSAALDIGDQIELTVVAAGCAAGGHYGQVYVDSFGAFLPGLSIAASAPAQANAGSNLTYTYLVKNSGTGSANNVIAVQPLPANTTFVGLSAPGAVCTTPAVGAAGTVTCNLGTVNPTASTTFQLTVKIAASATGTVSNGSYTISATSVSPLIGPLVETAITRNVVYADLAIEKSDGIAAIGWGQPVQYTIHVTNTGPSAVSGARVTDTMPAQLTSVTWTCAASGAGTCATAAGTGNINTTVSLPVDAKATFIVNALVVGGSGSGSLSNLASVAAPSGVTDNDTTNNQDVDTDAIGSLHTVTVNKDPAFNGRGRVVTSPAAINCDVNCASAAAQFMQGTLVSVTATAAPGDTFAGWTGACTGTANPCNFVVTAETVITARFLSPKAPNGGTCSNANDCASGACVDGVCCNTACTGQCTACNVPGKAGTCSPVTGAPRGNRPACASDGSVCGGTCDGTGVSCSYPAASTLCRAASCAGNTETHAAFCTGNGFCPGATTTPCNPFVCGANACLNHCETFADCSTGNYCSAQGQCLFDTEAPVLSLPSSLILEATGPAGAQANFAATATDAVTGQVPVTCTPASGGTFALGTTAVICSASDPFGNATSGSFPITVVDTTPPVLHIEGPSSVEHECGTPYLDLGATASDICSGDLSSAIVTTHGVSGLEVGTYTVHYSVADEVGLTASGSREVTVQDTLAPVISMSPGPSVLECFGTPYEDPGATAVDACAGDLTSSLIVSNNLDQSHAGEYTVTYQVKDPAGHERTAVRQLKVGSCCFNIRLGDYTLFLLENYTGGHDVGGKVAAGGNIILSDFAMGAALPDNDLSNTLVAGGDLTLARGGVWGNAWYGGSYHGDQTVAYARGGVAQGTPIDFAARFAELRNLSARLGRVPANGGTASEPWGGIRLSGTDPSLNVFDMDAGAFSSTKLFNVDAPAGSLAVVNIRGSSATLSGFSITFSGGIDSHGVLYNFVDATSIGASGIGLRGTVLAPHAHVTFNNGSWNGGIYAVSLTGNGEGHINPLSNYDVCP</sequence>
<proteinExistence type="predicted"/>
<accession>Q09B93</accession>
<dbReference type="InterPro" id="IPR032179">
    <property type="entry name" value="Cry22Aa_Ig-like"/>
</dbReference>
<dbReference type="InterPro" id="IPR001434">
    <property type="entry name" value="OmcB-like_DUF11"/>
</dbReference>
<comment type="caution">
    <text evidence="6">The sequence shown here is derived from an EMBL/GenBank/DDBJ whole genome shotgun (WGS) entry which is preliminary data.</text>
</comment>
<feature type="domain" description="DUF11" evidence="2">
    <location>
        <begin position="320"/>
        <end position="415"/>
    </location>
</feature>
<dbReference type="Pfam" id="PF01345">
    <property type="entry name" value="DUF11"/>
    <property type="match status" value="2"/>
</dbReference>
<dbReference type="NCBIfam" id="TIGR01451">
    <property type="entry name" value="B_ant_repeat"/>
    <property type="match status" value="2"/>
</dbReference>
<dbReference type="Pfam" id="PF16403">
    <property type="entry name" value="Bact_surface_Ig-like"/>
    <property type="match status" value="2"/>
</dbReference>
<dbReference type="NCBIfam" id="TIGR02543">
    <property type="entry name" value="List_Bact_rpt"/>
    <property type="match status" value="1"/>
</dbReference>
<name>Q09B93_STIAD</name>
<evidence type="ECO:0000259" key="5">
    <source>
        <dbReference type="Pfam" id="PF20597"/>
    </source>
</evidence>
<dbReference type="InterPro" id="IPR013378">
    <property type="entry name" value="InlB-like_B-rpt"/>
</dbReference>
<evidence type="ECO:0000259" key="3">
    <source>
        <dbReference type="Pfam" id="PF16403"/>
    </source>
</evidence>
<dbReference type="Proteomes" id="UP000032702">
    <property type="component" value="Unassembled WGS sequence"/>
</dbReference>